<evidence type="ECO:0000313" key="3">
    <source>
        <dbReference type="Proteomes" id="UP000784294"/>
    </source>
</evidence>
<dbReference type="AlphaFoldDB" id="A0A3S4ZNJ6"/>
<name>A0A3S4ZNJ6_9PLAT</name>
<evidence type="ECO:0000313" key="2">
    <source>
        <dbReference type="EMBL" id="VEL15976.1"/>
    </source>
</evidence>
<feature type="compositionally biased region" description="Basic and acidic residues" evidence="1">
    <location>
        <begin position="38"/>
        <end position="53"/>
    </location>
</feature>
<gene>
    <name evidence="2" type="ORF">PXEA_LOCUS9416</name>
</gene>
<dbReference type="EMBL" id="CAAALY010026633">
    <property type="protein sequence ID" value="VEL15976.1"/>
    <property type="molecule type" value="Genomic_DNA"/>
</dbReference>
<keyword evidence="3" id="KW-1185">Reference proteome</keyword>
<sequence>MAPGEAAIETEVTKQRDTPYAAHLSRLVPSRRQTVSGKGDKLHSDSKEIQEQKSRRKPPKVEEEADVGGGQDSEADELERELMMQQSPPVHYVIMNYPLRIRPYTQEISTNREREKEQESGEKEGKAVSGELNFATIKSCLLSYRCTYFENLITDGRAGRPTFVPVQFTPSYCISDFQLKR</sequence>
<evidence type="ECO:0000256" key="1">
    <source>
        <dbReference type="SAM" id="MobiDB-lite"/>
    </source>
</evidence>
<reference evidence="2" key="1">
    <citation type="submission" date="2018-11" db="EMBL/GenBank/DDBJ databases">
        <authorList>
            <consortium name="Pathogen Informatics"/>
        </authorList>
    </citation>
    <scope>NUCLEOTIDE SEQUENCE</scope>
</reference>
<dbReference type="Proteomes" id="UP000784294">
    <property type="component" value="Unassembled WGS sequence"/>
</dbReference>
<proteinExistence type="predicted"/>
<feature type="region of interest" description="Disordered" evidence="1">
    <location>
        <begin position="1"/>
        <end position="80"/>
    </location>
</feature>
<organism evidence="2 3">
    <name type="scientific">Protopolystoma xenopodis</name>
    <dbReference type="NCBI Taxonomy" id="117903"/>
    <lineage>
        <taxon>Eukaryota</taxon>
        <taxon>Metazoa</taxon>
        <taxon>Spiralia</taxon>
        <taxon>Lophotrochozoa</taxon>
        <taxon>Platyhelminthes</taxon>
        <taxon>Monogenea</taxon>
        <taxon>Polyopisthocotylea</taxon>
        <taxon>Polystomatidea</taxon>
        <taxon>Polystomatidae</taxon>
        <taxon>Protopolystoma</taxon>
    </lineage>
</organism>
<accession>A0A3S4ZNJ6</accession>
<comment type="caution">
    <text evidence="2">The sequence shown here is derived from an EMBL/GenBank/DDBJ whole genome shotgun (WGS) entry which is preliminary data.</text>
</comment>
<protein>
    <submittedName>
        <fullName evidence="2">Uncharacterized protein</fullName>
    </submittedName>
</protein>